<protein>
    <submittedName>
        <fullName evidence="1">Uncharacterized protein</fullName>
    </submittedName>
</protein>
<comment type="caution">
    <text evidence="1">The sequence shown here is derived from an EMBL/GenBank/DDBJ whole genome shotgun (WGS) entry which is preliminary data.</text>
</comment>
<name>V6JIL8_STRRC</name>
<dbReference type="AlphaFoldDB" id="V6JIL8"/>
<dbReference type="Proteomes" id="UP000017984">
    <property type="component" value="Chromosome"/>
</dbReference>
<dbReference type="STRING" id="1352936.M878_41635"/>
<evidence type="ECO:0000313" key="1">
    <source>
        <dbReference type="EMBL" id="EST19675.1"/>
    </source>
</evidence>
<keyword evidence="2" id="KW-1185">Reference proteome</keyword>
<accession>V6JIL8</accession>
<dbReference type="HOGENOM" id="CLU_2467756_0_0_11"/>
<dbReference type="PATRIC" id="fig|1352936.5.peg.8622"/>
<organism evidence="1 2">
    <name type="scientific">Streptomyces roseochromogenus subsp. oscitans DS 12.976</name>
    <dbReference type="NCBI Taxonomy" id="1352936"/>
    <lineage>
        <taxon>Bacteria</taxon>
        <taxon>Bacillati</taxon>
        <taxon>Actinomycetota</taxon>
        <taxon>Actinomycetes</taxon>
        <taxon>Kitasatosporales</taxon>
        <taxon>Streptomycetaceae</taxon>
        <taxon>Streptomyces</taxon>
    </lineage>
</organism>
<sequence length="88" mass="8687">MSLASPLVAALTERFGARVLSASSGDIVGNAPARDGGVAGGLQATSLKIGGAPGTSVVVPVISASARWGWRPSPVCRTCAQGGRGRGR</sequence>
<proteinExistence type="predicted"/>
<reference evidence="1 2" key="1">
    <citation type="journal article" date="2014" name="Genome Announc.">
        <title>Draft Genome Sequence of Streptomyces roseochromogenes subsp. oscitans DS 12.976, Producer of the Aminocoumarin Antibiotic Clorobiocin.</title>
        <authorList>
            <person name="Ruckert C."/>
            <person name="Kalinowski J."/>
            <person name="Heide L."/>
            <person name="Apel A.K."/>
        </authorList>
    </citation>
    <scope>NUCLEOTIDE SEQUENCE [LARGE SCALE GENOMIC DNA]</scope>
    <source>
        <strain evidence="1 2">DS 12.976</strain>
    </source>
</reference>
<dbReference type="RefSeq" id="WP_023553149.1">
    <property type="nucleotide sequence ID" value="NZ_CM002285.1"/>
</dbReference>
<evidence type="ECO:0000313" key="2">
    <source>
        <dbReference type="Proteomes" id="UP000017984"/>
    </source>
</evidence>
<gene>
    <name evidence="1" type="ORF">M878_41635</name>
</gene>
<dbReference type="EMBL" id="AWQX01000373">
    <property type="protein sequence ID" value="EST19675.1"/>
    <property type="molecule type" value="Genomic_DNA"/>
</dbReference>